<name>W1UCW8_9FIRM</name>
<organism evidence="1 2">
    <name type="scientific">Negativicoccus succinicivorans DORA_17_25</name>
    <dbReference type="NCBI Taxonomy" id="1403945"/>
    <lineage>
        <taxon>Bacteria</taxon>
        <taxon>Bacillati</taxon>
        <taxon>Bacillota</taxon>
        <taxon>Negativicutes</taxon>
        <taxon>Veillonellales</taxon>
        <taxon>Veillonellaceae</taxon>
        <taxon>Negativicoccus</taxon>
    </lineage>
</organism>
<dbReference type="Proteomes" id="UP000018840">
    <property type="component" value="Unassembled WGS sequence"/>
</dbReference>
<gene>
    <name evidence="1" type="ORF">Q612_NSC00004G0002</name>
</gene>
<sequence>RMELDPCGHYARPDVLELKINEK</sequence>
<evidence type="ECO:0000313" key="1">
    <source>
        <dbReference type="EMBL" id="ETI91556.1"/>
    </source>
</evidence>
<dbReference type="AlphaFoldDB" id="W1UCW8"/>
<proteinExistence type="predicted"/>
<evidence type="ECO:0000313" key="2">
    <source>
        <dbReference type="Proteomes" id="UP000018840"/>
    </source>
</evidence>
<comment type="caution">
    <text evidence="1">The sequence shown here is derived from an EMBL/GenBank/DDBJ whole genome shotgun (WGS) entry which is preliminary data.</text>
</comment>
<accession>W1UCW8</accession>
<reference evidence="1 2" key="1">
    <citation type="submission" date="2013-12" db="EMBL/GenBank/DDBJ databases">
        <title>A Varibaculum cambriense genome reconstructed from a premature infant gut community with otherwise low bacterial novelty that shifts toward anaerobic metabolism during the third week of life.</title>
        <authorList>
            <person name="Brown C.T."/>
            <person name="Sharon I."/>
            <person name="Thomas B.C."/>
            <person name="Castelle C.J."/>
            <person name="Morowitz M.J."/>
            <person name="Banfield J.F."/>
        </authorList>
    </citation>
    <scope>NUCLEOTIDE SEQUENCE [LARGE SCALE GENOMIC DNA]</scope>
    <source>
        <strain evidence="2">DORA_17_25</strain>
    </source>
</reference>
<dbReference type="EMBL" id="AZMC01000004">
    <property type="protein sequence ID" value="ETI91556.1"/>
    <property type="molecule type" value="Genomic_DNA"/>
</dbReference>
<feature type="non-terminal residue" evidence="1">
    <location>
        <position position="1"/>
    </location>
</feature>
<protein>
    <submittedName>
        <fullName evidence="1">Uncharacterized protein</fullName>
    </submittedName>
</protein>